<reference evidence="9" key="2">
    <citation type="submission" date="2024-06" db="EMBL/GenBank/DDBJ databases">
        <authorList>
            <person name="Petrova K.O."/>
            <person name="Toshchakov S.V."/>
            <person name="Boltjanskaja Y.V."/>
            <person name="Kevbrin V."/>
        </authorList>
    </citation>
    <scope>NUCLEOTIDE SEQUENCE</scope>
    <source>
        <strain evidence="9">Z-910T</strain>
    </source>
</reference>
<evidence type="ECO:0000256" key="6">
    <source>
        <dbReference type="ARBA" id="ARBA00022777"/>
    </source>
</evidence>
<evidence type="ECO:0000256" key="4">
    <source>
        <dbReference type="ARBA" id="ARBA00022679"/>
    </source>
</evidence>
<proteinExistence type="inferred from homology"/>
<keyword evidence="6" id="KW-0418">Kinase</keyword>
<dbReference type="PROSITE" id="PS01125">
    <property type="entry name" value="ROK"/>
    <property type="match status" value="1"/>
</dbReference>
<keyword evidence="5" id="KW-0547">Nucleotide-binding</keyword>
<dbReference type="GO" id="GO:0006096">
    <property type="term" value="P:glycolytic process"/>
    <property type="evidence" value="ECO:0007669"/>
    <property type="project" value="InterPro"/>
</dbReference>
<dbReference type="InterPro" id="IPR004654">
    <property type="entry name" value="ROK_glcA"/>
</dbReference>
<dbReference type="InterPro" id="IPR000600">
    <property type="entry name" value="ROK"/>
</dbReference>
<dbReference type="AlphaFoldDB" id="A0AAU7VNN5"/>
<keyword evidence="4" id="KW-0808">Transferase</keyword>
<evidence type="ECO:0000256" key="5">
    <source>
        <dbReference type="ARBA" id="ARBA00022741"/>
    </source>
</evidence>
<evidence type="ECO:0000256" key="3">
    <source>
        <dbReference type="ARBA" id="ARBA00014701"/>
    </source>
</evidence>
<comment type="similarity">
    <text evidence="1">Belongs to the ROK (NagC/XylR) family.</text>
</comment>
<evidence type="ECO:0000256" key="1">
    <source>
        <dbReference type="ARBA" id="ARBA00006479"/>
    </source>
</evidence>
<dbReference type="EC" id="2.7.1.2" evidence="2"/>
<evidence type="ECO:0000256" key="7">
    <source>
        <dbReference type="ARBA" id="ARBA00022840"/>
    </source>
</evidence>
<dbReference type="SUPFAM" id="SSF53067">
    <property type="entry name" value="Actin-like ATPase domain"/>
    <property type="match status" value="1"/>
</dbReference>
<dbReference type="InterPro" id="IPR043129">
    <property type="entry name" value="ATPase_NBD"/>
</dbReference>
<dbReference type="PANTHER" id="PTHR18964:SF149">
    <property type="entry name" value="BIFUNCTIONAL UDP-N-ACETYLGLUCOSAMINE 2-EPIMERASE_N-ACETYLMANNOSAMINE KINASE"/>
    <property type="match status" value="1"/>
</dbReference>
<dbReference type="GO" id="GO:0005524">
    <property type="term" value="F:ATP binding"/>
    <property type="evidence" value="ECO:0007669"/>
    <property type="project" value="UniProtKB-KW"/>
</dbReference>
<dbReference type="InterPro" id="IPR049874">
    <property type="entry name" value="ROK_cs"/>
</dbReference>
<evidence type="ECO:0000256" key="2">
    <source>
        <dbReference type="ARBA" id="ARBA00012323"/>
    </source>
</evidence>
<dbReference type="RefSeq" id="WP_350344191.1">
    <property type="nucleotide sequence ID" value="NZ_CP158367.1"/>
</dbReference>
<dbReference type="PANTHER" id="PTHR18964">
    <property type="entry name" value="ROK (REPRESSOR, ORF, KINASE) FAMILY"/>
    <property type="match status" value="1"/>
</dbReference>
<protein>
    <recommendedName>
        <fullName evidence="3">Glucokinase</fullName>
        <ecNumber evidence="2">2.7.1.2</ecNumber>
    </recommendedName>
    <alternativeName>
        <fullName evidence="8">Glucose kinase</fullName>
    </alternativeName>
</protein>
<organism evidence="9">
    <name type="scientific">Proteinivorax tanatarense</name>
    <dbReference type="NCBI Taxonomy" id="1260629"/>
    <lineage>
        <taxon>Bacteria</taxon>
        <taxon>Bacillati</taxon>
        <taxon>Bacillota</taxon>
        <taxon>Clostridia</taxon>
        <taxon>Eubacteriales</taxon>
        <taxon>Proteinivoracaceae</taxon>
        <taxon>Proteinivorax</taxon>
    </lineage>
</organism>
<evidence type="ECO:0000313" key="9">
    <source>
        <dbReference type="EMBL" id="XBX75447.1"/>
    </source>
</evidence>
<dbReference type="GO" id="GO:0005737">
    <property type="term" value="C:cytoplasm"/>
    <property type="evidence" value="ECO:0007669"/>
    <property type="project" value="InterPro"/>
</dbReference>
<dbReference type="EMBL" id="CP158367">
    <property type="protein sequence ID" value="XBX75447.1"/>
    <property type="molecule type" value="Genomic_DNA"/>
</dbReference>
<dbReference type="GO" id="GO:0004340">
    <property type="term" value="F:glucokinase activity"/>
    <property type="evidence" value="ECO:0007669"/>
    <property type="project" value="UniProtKB-EC"/>
</dbReference>
<name>A0AAU7VNN5_9FIRM</name>
<dbReference type="Gene3D" id="3.30.420.40">
    <property type="match status" value="2"/>
</dbReference>
<sequence length="316" mass="33141">MELAKKRIGIDIGGTNIACGLVEEGQILYKTSLATNASEGKESVFNSIFKAVQMVLDNTETTIKQIAGIGVGVPGMVDMDTGVVKLAPNLYWEYVPVKEILEKKFKVPVVVDNDANAAALGEVLSGAGKGNKDVVCITIGTGIGAGLIINGKIHHGKSGGAGEFGHTIVNEKGPLCNCGSRGCLETLTSATAIVNKGKDILQQESDSILKDCIVEGQPLGAKEIFLAAQKGDKWCKEVIEESCKHLGMALANVVNLLNPEQIIVGGGVSQAGEALFRPLKKWVNYYSLDILNKDLSVDPAELGNDAGIIGAAGLIK</sequence>
<dbReference type="NCBIfam" id="TIGR00744">
    <property type="entry name" value="ROK_glcA_fam"/>
    <property type="match status" value="1"/>
</dbReference>
<reference evidence="9" key="1">
    <citation type="journal article" date="2013" name="Extremophiles">
        <title>Proteinivorax tanatarense gen. nov., sp. nov., an anaerobic, haloalkaliphilic, proteolytic bacterium isolated from a decaying algal bloom, and proposal of Proteinivoraceae fam. nov.</title>
        <authorList>
            <person name="Kevbrin V."/>
            <person name="Boltyanskaya Y."/>
            <person name="Zhilina T."/>
            <person name="Kolganova T."/>
            <person name="Lavrentjeva E."/>
            <person name="Kuznetsov B."/>
        </authorList>
    </citation>
    <scope>NUCLEOTIDE SEQUENCE</scope>
    <source>
        <strain evidence="9">Z-910T</strain>
    </source>
</reference>
<keyword evidence="7" id="KW-0067">ATP-binding</keyword>
<gene>
    <name evidence="9" type="ORF">PRVXT_000570</name>
</gene>
<evidence type="ECO:0000256" key="8">
    <source>
        <dbReference type="ARBA" id="ARBA00032386"/>
    </source>
</evidence>
<dbReference type="Pfam" id="PF00480">
    <property type="entry name" value="ROK"/>
    <property type="match status" value="1"/>
</dbReference>
<accession>A0AAU7VNN5</accession>